<dbReference type="RefSeq" id="WP_072819826.1">
    <property type="nucleotide sequence ID" value="NZ_FQUJ01000003.1"/>
</dbReference>
<gene>
    <name evidence="1" type="ORF">SAMN02745148_00733</name>
</gene>
<evidence type="ECO:0000313" key="2">
    <source>
        <dbReference type="Proteomes" id="UP000184346"/>
    </source>
</evidence>
<protein>
    <submittedName>
        <fullName evidence="1">Uncharacterized protein</fullName>
    </submittedName>
</protein>
<proteinExistence type="predicted"/>
<sequence>MSDEIFKNYVYDLGVLIKESAELAKAEKDASQETNADTYKLGYLMALHDVVSLMKEQADVFGIEQCLIGLDDIDPESELL</sequence>
<dbReference type="STRING" id="1121942.SAMN02745148_00733"/>
<name>A0A1M4UR60_9GAMM</name>
<reference evidence="1 2" key="1">
    <citation type="submission" date="2016-11" db="EMBL/GenBank/DDBJ databases">
        <authorList>
            <person name="Jaros S."/>
            <person name="Januszkiewicz K."/>
            <person name="Wedrychowicz H."/>
        </authorList>
    </citation>
    <scope>NUCLEOTIDE SEQUENCE [LARGE SCALE GENOMIC DNA]</scope>
    <source>
        <strain evidence="1 2">DSM 19980</strain>
    </source>
</reference>
<dbReference type="AlphaFoldDB" id="A0A1M4UR60"/>
<keyword evidence="2" id="KW-1185">Reference proteome</keyword>
<dbReference type="EMBL" id="FQUJ01000003">
    <property type="protein sequence ID" value="SHE59231.1"/>
    <property type="molecule type" value="Genomic_DNA"/>
</dbReference>
<accession>A0A1M4UR60</accession>
<organism evidence="1 2">
    <name type="scientific">Modicisalibacter ilicicola DSM 19980</name>
    <dbReference type="NCBI Taxonomy" id="1121942"/>
    <lineage>
        <taxon>Bacteria</taxon>
        <taxon>Pseudomonadati</taxon>
        <taxon>Pseudomonadota</taxon>
        <taxon>Gammaproteobacteria</taxon>
        <taxon>Oceanospirillales</taxon>
        <taxon>Halomonadaceae</taxon>
        <taxon>Modicisalibacter</taxon>
    </lineage>
</organism>
<dbReference type="Proteomes" id="UP000184346">
    <property type="component" value="Unassembled WGS sequence"/>
</dbReference>
<dbReference type="OrthoDB" id="6636779at2"/>
<evidence type="ECO:0000313" key="1">
    <source>
        <dbReference type="EMBL" id="SHE59231.1"/>
    </source>
</evidence>